<evidence type="ECO:0000256" key="1">
    <source>
        <dbReference type="SAM" id="MobiDB-lite"/>
    </source>
</evidence>
<dbReference type="InterPro" id="IPR036322">
    <property type="entry name" value="WD40_repeat_dom_sf"/>
</dbReference>
<evidence type="ECO:0000313" key="3">
    <source>
        <dbReference type="EMBL" id="KKA19173.1"/>
    </source>
</evidence>
<dbReference type="InterPro" id="IPR036047">
    <property type="entry name" value="F-box-like_dom_sf"/>
</dbReference>
<reference evidence="3 4" key="1">
    <citation type="submission" date="2015-04" db="EMBL/GenBank/DDBJ databases">
        <authorList>
            <person name="Heijne W.H."/>
            <person name="Fedorova N.D."/>
            <person name="Nierman W.C."/>
            <person name="Vollebregt A.W."/>
            <person name="Zhao Z."/>
            <person name="Wu L."/>
            <person name="Kumar M."/>
            <person name="Stam H."/>
            <person name="van den Berg M.A."/>
            <person name="Pel H.J."/>
        </authorList>
    </citation>
    <scope>NUCLEOTIDE SEQUENCE [LARGE SCALE GENOMIC DNA]</scope>
    <source>
        <strain evidence="3 4">CBS 393.64</strain>
    </source>
</reference>
<dbReference type="Gene3D" id="1.20.1280.50">
    <property type="match status" value="1"/>
</dbReference>
<gene>
    <name evidence="3" type="ORF">T310_6863</name>
</gene>
<dbReference type="GeneID" id="25319145"/>
<dbReference type="Proteomes" id="UP000053958">
    <property type="component" value="Unassembled WGS sequence"/>
</dbReference>
<dbReference type="STRING" id="1408163.A0A0F4YNG5"/>
<dbReference type="AlphaFoldDB" id="A0A0F4YNG5"/>
<feature type="region of interest" description="Disordered" evidence="1">
    <location>
        <begin position="427"/>
        <end position="455"/>
    </location>
</feature>
<evidence type="ECO:0000259" key="2">
    <source>
        <dbReference type="PROSITE" id="PS50181"/>
    </source>
</evidence>
<dbReference type="CDD" id="cd09917">
    <property type="entry name" value="F-box_SF"/>
    <property type="match status" value="1"/>
</dbReference>
<dbReference type="InterPro" id="IPR001810">
    <property type="entry name" value="F-box_dom"/>
</dbReference>
<dbReference type="SUPFAM" id="SSF50978">
    <property type="entry name" value="WD40 repeat-like"/>
    <property type="match status" value="1"/>
</dbReference>
<evidence type="ECO:0000313" key="4">
    <source>
        <dbReference type="Proteomes" id="UP000053958"/>
    </source>
</evidence>
<sequence length="628" mass="70553">MLSKLPSEIIYHIATFLPTAGALAHLAQTCKRLYHIITAENGRIFRAFVQSQFPAIETPPFWKDAARALTSRSRALDRHAIIGRFVVPPADAKTVGIPQATRHDSPTLGYRPAIDCYEVWTGNRWADRREVLVWGAAAELLMRIRKSGDRIEEQWLRFNDLDHISSHDDIRGVYLLRPDHPSKEADKEHLIYGRARGDLVHVAISPDDAVYEHKQTFVTNRTEIDRIDFSTGPGSMLAVHSYNGPISLFHTTTGAAEVHPFAVLTPDPETRAPLNLPKFLSSDRIAVGTGRLSQSIVIFDVTNDKVLRHRELTFDEPPRHGLDWMTRKAMRVSAIAPFNPAGGSPGDVFLAGWGDRRVSNVKSYRLHDLRSPKSYEREFMDTIDNNPIYCIQPFGHDRFLVGAGADAIVKIFDLRMQNTYSYMDTNLSTSSSSQNNNVGSTSPETKAQENGMRATTPRTAAVPGRDFSFFISHHPPTTSGRRTHHAYRGPIYAMSSPSPSSSTIYTGIVDGIVRLDFASTDDLTGSNSEWYRENLALGLDTMNNNSSSNNNNNSNNNNGSAGHYRGEKILELSGYERPSPENMSASAKLRTQKPFWDVTEKDVLTEQETGWDRRWRRLDEGGFWRRRL</sequence>
<dbReference type="InterPro" id="IPR015943">
    <property type="entry name" value="WD40/YVTN_repeat-like_dom_sf"/>
</dbReference>
<protein>
    <submittedName>
        <fullName evidence="3">F-box domain protein</fullName>
    </submittedName>
</protein>
<feature type="region of interest" description="Disordered" evidence="1">
    <location>
        <begin position="542"/>
        <end position="563"/>
    </location>
</feature>
<feature type="compositionally biased region" description="Low complexity" evidence="1">
    <location>
        <begin position="543"/>
        <end position="558"/>
    </location>
</feature>
<accession>A0A0F4YNG5</accession>
<feature type="domain" description="F-box" evidence="2">
    <location>
        <begin position="1"/>
        <end position="48"/>
    </location>
</feature>
<feature type="compositionally biased region" description="Low complexity" evidence="1">
    <location>
        <begin position="427"/>
        <end position="442"/>
    </location>
</feature>
<dbReference type="EMBL" id="LASV01000375">
    <property type="protein sequence ID" value="KKA19173.1"/>
    <property type="molecule type" value="Genomic_DNA"/>
</dbReference>
<organism evidence="3 4">
    <name type="scientific">Rasamsonia emersonii (strain ATCC 16479 / CBS 393.64 / IMI 116815)</name>
    <dbReference type="NCBI Taxonomy" id="1408163"/>
    <lineage>
        <taxon>Eukaryota</taxon>
        <taxon>Fungi</taxon>
        <taxon>Dikarya</taxon>
        <taxon>Ascomycota</taxon>
        <taxon>Pezizomycotina</taxon>
        <taxon>Eurotiomycetes</taxon>
        <taxon>Eurotiomycetidae</taxon>
        <taxon>Eurotiales</taxon>
        <taxon>Trichocomaceae</taxon>
        <taxon>Rasamsonia</taxon>
    </lineage>
</organism>
<dbReference type="Pfam" id="PF12937">
    <property type="entry name" value="F-box-like"/>
    <property type="match status" value="1"/>
</dbReference>
<dbReference type="RefSeq" id="XP_013325785.1">
    <property type="nucleotide sequence ID" value="XM_013470331.1"/>
</dbReference>
<dbReference type="PROSITE" id="PS50181">
    <property type="entry name" value="FBOX"/>
    <property type="match status" value="1"/>
</dbReference>
<dbReference type="OrthoDB" id="1259151at2759"/>
<dbReference type="SUPFAM" id="SSF81383">
    <property type="entry name" value="F-box domain"/>
    <property type="match status" value="1"/>
</dbReference>
<name>A0A0F4YNG5_RASE3</name>
<dbReference type="Gene3D" id="2.130.10.10">
    <property type="entry name" value="YVTN repeat-like/Quinoprotein amine dehydrogenase"/>
    <property type="match status" value="1"/>
</dbReference>
<comment type="caution">
    <text evidence="3">The sequence shown here is derived from an EMBL/GenBank/DDBJ whole genome shotgun (WGS) entry which is preliminary data.</text>
</comment>
<proteinExistence type="predicted"/>
<keyword evidence="4" id="KW-1185">Reference proteome</keyword>